<protein>
    <recommendedName>
        <fullName evidence="4">Sporulation protein YjcZ</fullName>
    </recommendedName>
</protein>
<organism evidence="2 3">
    <name type="scientific">Tissierella carlieri</name>
    <dbReference type="NCBI Taxonomy" id="689904"/>
    <lineage>
        <taxon>Bacteria</taxon>
        <taxon>Bacillati</taxon>
        <taxon>Bacillota</taxon>
        <taxon>Tissierellia</taxon>
        <taxon>Tissierellales</taxon>
        <taxon>Tissierellaceae</taxon>
        <taxon>Tissierella</taxon>
    </lineage>
</organism>
<feature type="transmembrane region" description="Helical" evidence="1">
    <location>
        <begin position="37"/>
        <end position="58"/>
    </location>
</feature>
<feature type="transmembrane region" description="Helical" evidence="1">
    <location>
        <begin position="6"/>
        <end position="25"/>
    </location>
</feature>
<evidence type="ECO:0000313" key="2">
    <source>
        <dbReference type="EMBL" id="MCQ4922719.1"/>
    </source>
</evidence>
<evidence type="ECO:0000256" key="1">
    <source>
        <dbReference type="SAM" id="Phobius"/>
    </source>
</evidence>
<keyword evidence="1" id="KW-0472">Membrane</keyword>
<keyword evidence="3" id="KW-1185">Reference proteome</keyword>
<keyword evidence="1" id="KW-0812">Transmembrane</keyword>
<sequence length="61" mass="6827">MLNGLFGGEDNSMILIIIFIFLLLFNDDCDRDRCDGGFGGIFGDGGIIWILILLFFLGDFF</sequence>
<evidence type="ECO:0000313" key="3">
    <source>
        <dbReference type="Proteomes" id="UP001524478"/>
    </source>
</evidence>
<gene>
    <name evidence="2" type="ORF">NE686_06465</name>
</gene>
<dbReference type="EMBL" id="JANGAC010000004">
    <property type="protein sequence ID" value="MCQ4922719.1"/>
    <property type="molecule type" value="Genomic_DNA"/>
</dbReference>
<keyword evidence="1" id="KW-1133">Transmembrane helix</keyword>
<proteinExistence type="predicted"/>
<reference evidence="2 3" key="1">
    <citation type="submission" date="2022-06" db="EMBL/GenBank/DDBJ databases">
        <title>Isolation of gut microbiota from human fecal samples.</title>
        <authorList>
            <person name="Pamer E.G."/>
            <person name="Barat B."/>
            <person name="Waligurski E."/>
            <person name="Medina S."/>
            <person name="Paddock L."/>
            <person name="Mostad J."/>
        </authorList>
    </citation>
    <scope>NUCLEOTIDE SEQUENCE [LARGE SCALE GENOMIC DNA]</scope>
    <source>
        <strain evidence="2 3">DFI.7.95</strain>
    </source>
</reference>
<comment type="caution">
    <text evidence="2">The sequence shown here is derived from an EMBL/GenBank/DDBJ whole genome shotgun (WGS) entry which is preliminary data.</text>
</comment>
<accession>A0ABT1S8B7</accession>
<dbReference type="RefSeq" id="WP_216557152.1">
    <property type="nucleotide sequence ID" value="NZ_CP172320.1"/>
</dbReference>
<name>A0ABT1S8B7_9FIRM</name>
<dbReference type="Proteomes" id="UP001524478">
    <property type="component" value="Unassembled WGS sequence"/>
</dbReference>
<evidence type="ECO:0008006" key="4">
    <source>
        <dbReference type="Google" id="ProtNLM"/>
    </source>
</evidence>